<dbReference type="Proteomes" id="UP000033615">
    <property type="component" value="Unassembled WGS sequence"/>
</dbReference>
<sequence>MASQPTAGPGEIDLDQVDLTDPQTFLNRELPPMWRRFRELSPVHWHPTEGLMPGFWVLSRYRDVMAVYRDNRAFTSEKGNVLTTLLQGGDSASGKMLAVTDGVRHREIRNLLLKAFAPRVLEPVVDAVRRRTEGLVRAAVERGSCDFAQDVAEHIPMATIADLLGVPESDRGYLLTLTKQALSAEEAGQSVEESLIARNELLLYFADLAEDRREEPTEDVISALATATIDGEPLTEEEIVFNCYSLILGGDETSRLSMICGMRELIEHPVQWKRLRAGDVAVESAVEEVLRWVTPAMHFGRRAVVDTEIGGQHIKAGDIVTMWNTAANYDDEVFAEPEVFDLGRTPNKHVSFGYGPHFCLGAYLGRAEIHAMLTALRTMVTEAELTGPGRPIHSNFLHGYSSLPVSLTPDQAGLARSRMA</sequence>
<evidence type="ECO:0000313" key="8">
    <source>
        <dbReference type="EMBL" id="OPF84589.1"/>
    </source>
</evidence>
<keyword evidence="6 7" id="KW-0503">Monooxygenase</keyword>
<evidence type="ECO:0000256" key="1">
    <source>
        <dbReference type="ARBA" id="ARBA00010617"/>
    </source>
</evidence>
<dbReference type="PROSITE" id="PS00086">
    <property type="entry name" value="CYTOCHROME_P450"/>
    <property type="match status" value="1"/>
</dbReference>
<comment type="similarity">
    <text evidence="1 7">Belongs to the cytochrome P450 family.</text>
</comment>
<keyword evidence="4 7" id="KW-0560">Oxidoreductase</keyword>
<dbReference type="PRINTS" id="PR00359">
    <property type="entry name" value="BP450"/>
</dbReference>
<evidence type="ECO:0000313" key="9">
    <source>
        <dbReference type="Proteomes" id="UP000033615"/>
    </source>
</evidence>
<dbReference type="InterPro" id="IPR036396">
    <property type="entry name" value="Cyt_P450_sf"/>
</dbReference>
<dbReference type="OrthoDB" id="5241086at2"/>
<dbReference type="PANTHER" id="PTHR46696:SF4">
    <property type="entry name" value="BIOTIN BIOSYNTHESIS CYTOCHROME P450"/>
    <property type="match status" value="1"/>
</dbReference>
<keyword evidence="9" id="KW-1185">Reference proteome</keyword>
<keyword evidence="5 7" id="KW-0408">Iron</keyword>
<evidence type="ECO:0000256" key="4">
    <source>
        <dbReference type="ARBA" id="ARBA00023002"/>
    </source>
</evidence>
<dbReference type="InterPro" id="IPR017972">
    <property type="entry name" value="Cyt_P450_CS"/>
</dbReference>
<keyword evidence="3 7" id="KW-0479">Metal-binding</keyword>
<dbReference type="PANTHER" id="PTHR46696">
    <property type="entry name" value="P450, PUTATIVE (EUROFUNG)-RELATED"/>
    <property type="match status" value="1"/>
</dbReference>
<proteinExistence type="inferred from homology"/>
<dbReference type="InterPro" id="IPR002397">
    <property type="entry name" value="Cyt_P450_B"/>
</dbReference>
<organism evidence="8 9">
    <name type="scientific">Streptomyces antioxidans</name>
    <dbReference type="NCBI Taxonomy" id="1507734"/>
    <lineage>
        <taxon>Bacteria</taxon>
        <taxon>Bacillati</taxon>
        <taxon>Actinomycetota</taxon>
        <taxon>Actinomycetes</taxon>
        <taxon>Kitasatosporales</taxon>
        <taxon>Streptomycetaceae</taxon>
        <taxon>Streptomyces</taxon>
    </lineage>
</organism>
<dbReference type="FunFam" id="1.10.630.10:FF:000018">
    <property type="entry name" value="Cytochrome P450 monooxygenase"/>
    <property type="match status" value="1"/>
</dbReference>
<protein>
    <submittedName>
        <fullName evidence="8">Cytochrome P450</fullName>
    </submittedName>
</protein>
<dbReference type="Gene3D" id="1.10.630.10">
    <property type="entry name" value="Cytochrome P450"/>
    <property type="match status" value="1"/>
</dbReference>
<dbReference type="CDD" id="cd11033">
    <property type="entry name" value="CYP142-like"/>
    <property type="match status" value="1"/>
</dbReference>
<evidence type="ECO:0000256" key="2">
    <source>
        <dbReference type="ARBA" id="ARBA00022617"/>
    </source>
</evidence>
<dbReference type="EMBL" id="LAKD02000001">
    <property type="protein sequence ID" value="OPF84589.1"/>
    <property type="molecule type" value="Genomic_DNA"/>
</dbReference>
<dbReference type="GO" id="GO:0006707">
    <property type="term" value="P:cholesterol catabolic process"/>
    <property type="evidence" value="ECO:0007669"/>
    <property type="project" value="TreeGrafter"/>
</dbReference>
<dbReference type="SUPFAM" id="SSF48264">
    <property type="entry name" value="Cytochrome P450"/>
    <property type="match status" value="1"/>
</dbReference>
<dbReference type="GO" id="GO:0005506">
    <property type="term" value="F:iron ion binding"/>
    <property type="evidence" value="ECO:0007669"/>
    <property type="project" value="InterPro"/>
</dbReference>
<reference evidence="8" key="1">
    <citation type="submission" date="2016-12" db="EMBL/GenBank/DDBJ databases">
        <title>Genome sequence of Streptomyces antioxidans MUSC 164.</title>
        <authorList>
            <person name="Lee L.-H."/>
            <person name="Ser H.-L."/>
        </authorList>
    </citation>
    <scope>NUCLEOTIDE SEQUENCE [LARGE SCALE GENOMIC DNA]</scope>
    <source>
        <strain evidence="8">MUSC 164</strain>
    </source>
</reference>
<dbReference type="AlphaFoldDB" id="A0A1V4DD04"/>
<evidence type="ECO:0000256" key="6">
    <source>
        <dbReference type="ARBA" id="ARBA00023033"/>
    </source>
</evidence>
<evidence type="ECO:0000256" key="5">
    <source>
        <dbReference type="ARBA" id="ARBA00023004"/>
    </source>
</evidence>
<name>A0A1V4DD04_9ACTN</name>
<gene>
    <name evidence="8" type="ORF">VT50_0200685</name>
</gene>
<accession>A0A1V4DD04</accession>
<dbReference type="Pfam" id="PF00067">
    <property type="entry name" value="p450"/>
    <property type="match status" value="1"/>
</dbReference>
<keyword evidence="2 7" id="KW-0349">Heme</keyword>
<dbReference type="GO" id="GO:0036199">
    <property type="term" value="F:cholest-4-en-3-one 26-monooxygenase activity"/>
    <property type="evidence" value="ECO:0007669"/>
    <property type="project" value="TreeGrafter"/>
</dbReference>
<dbReference type="RefSeq" id="WP_046084496.1">
    <property type="nucleotide sequence ID" value="NZ_LAKD02000001.1"/>
</dbReference>
<dbReference type="GO" id="GO:0008395">
    <property type="term" value="F:steroid hydroxylase activity"/>
    <property type="evidence" value="ECO:0007669"/>
    <property type="project" value="TreeGrafter"/>
</dbReference>
<dbReference type="GO" id="GO:0020037">
    <property type="term" value="F:heme binding"/>
    <property type="evidence" value="ECO:0007669"/>
    <property type="project" value="InterPro"/>
</dbReference>
<comment type="caution">
    <text evidence="8">The sequence shown here is derived from an EMBL/GenBank/DDBJ whole genome shotgun (WGS) entry which is preliminary data.</text>
</comment>
<dbReference type="InterPro" id="IPR001128">
    <property type="entry name" value="Cyt_P450"/>
</dbReference>
<evidence type="ECO:0000256" key="7">
    <source>
        <dbReference type="RuleBase" id="RU000461"/>
    </source>
</evidence>
<evidence type="ECO:0000256" key="3">
    <source>
        <dbReference type="ARBA" id="ARBA00022723"/>
    </source>
</evidence>